<dbReference type="AlphaFoldDB" id="D1BI88"/>
<protein>
    <submittedName>
        <fullName evidence="2">Uncharacterized protein</fullName>
    </submittedName>
</protein>
<dbReference type="RefSeq" id="WP_012865131.1">
    <property type="nucleotide sequence ID" value="NC_013521.1"/>
</dbReference>
<evidence type="ECO:0000313" key="2">
    <source>
        <dbReference type="EMBL" id="ACZ20062.1"/>
    </source>
</evidence>
<feature type="region of interest" description="Disordered" evidence="1">
    <location>
        <begin position="22"/>
        <end position="51"/>
    </location>
</feature>
<dbReference type="HOGENOM" id="CLU_3103661_0_0_11"/>
<sequence length="51" mass="5704">MEPTNATVEESVLTTALTSRAKAAMDRAGQPTGDRFFQQLSERSMLDQTEW</sequence>
<dbReference type="STRING" id="446469.Sked_00890"/>
<accession>D1BI88</accession>
<reference evidence="2 3" key="1">
    <citation type="journal article" date="2009" name="Stand. Genomic Sci.">
        <title>Complete genome sequence of Sanguibacter keddieii type strain (ST-74).</title>
        <authorList>
            <person name="Ivanova N."/>
            <person name="Sikorski J."/>
            <person name="Sims D."/>
            <person name="Brettin T."/>
            <person name="Detter J.C."/>
            <person name="Han C."/>
            <person name="Lapidus A."/>
            <person name="Copeland A."/>
            <person name="Glavina Del Rio T."/>
            <person name="Nolan M."/>
            <person name="Chen F."/>
            <person name="Lucas S."/>
            <person name="Tice H."/>
            <person name="Cheng J.F."/>
            <person name="Bruce D."/>
            <person name="Goodwin L."/>
            <person name="Pitluck S."/>
            <person name="Pati A."/>
            <person name="Mavromatis K."/>
            <person name="Chen A."/>
            <person name="Palaniappan K."/>
            <person name="D'haeseleer P."/>
            <person name="Chain P."/>
            <person name="Bristow J."/>
            <person name="Eisen J.A."/>
            <person name="Markowitz V."/>
            <person name="Hugenholtz P."/>
            <person name="Goker M."/>
            <person name="Pukall R."/>
            <person name="Klenk H.P."/>
            <person name="Kyrpides N.C."/>
        </authorList>
    </citation>
    <scope>NUCLEOTIDE SEQUENCE [LARGE SCALE GENOMIC DNA]</scope>
    <source>
        <strain evidence="3">ATCC 51767 / DSM 10542 / NCFB 3025 / ST-74</strain>
    </source>
</reference>
<dbReference type="EMBL" id="CP001819">
    <property type="protein sequence ID" value="ACZ20062.1"/>
    <property type="molecule type" value="Genomic_DNA"/>
</dbReference>
<organism evidence="2 3">
    <name type="scientific">Sanguibacter keddieii (strain ATCC 51767 / DSM 10542 / NCFB 3025 / ST-74)</name>
    <dbReference type="NCBI Taxonomy" id="446469"/>
    <lineage>
        <taxon>Bacteria</taxon>
        <taxon>Bacillati</taxon>
        <taxon>Actinomycetota</taxon>
        <taxon>Actinomycetes</taxon>
        <taxon>Micrococcales</taxon>
        <taxon>Sanguibacteraceae</taxon>
        <taxon>Sanguibacter</taxon>
    </lineage>
</organism>
<dbReference type="KEGG" id="ske:Sked_00890"/>
<gene>
    <name evidence="2" type="ordered locus">Sked_00890</name>
</gene>
<name>D1BI88_SANKS</name>
<evidence type="ECO:0000256" key="1">
    <source>
        <dbReference type="SAM" id="MobiDB-lite"/>
    </source>
</evidence>
<dbReference type="Proteomes" id="UP000000322">
    <property type="component" value="Chromosome"/>
</dbReference>
<keyword evidence="3" id="KW-1185">Reference proteome</keyword>
<proteinExistence type="predicted"/>
<evidence type="ECO:0000313" key="3">
    <source>
        <dbReference type="Proteomes" id="UP000000322"/>
    </source>
</evidence>